<dbReference type="Gene3D" id="2.30.29.30">
    <property type="entry name" value="Pleckstrin-homology domain (PH domain)/Phosphotyrosine-binding domain (PTB)"/>
    <property type="match status" value="1"/>
</dbReference>
<sequence>MTEQNGLYRSEVAEKVYPSEVVIDMEMSATQDLPSNAFKLANLAPLGGVQERTMQETGSYSATTNPAESGANISEQKRGEGMVFSTSHKSVTFDEQPPSVHEYSVVLEPSAESDNNMCVDSDGGISWDGYNLRGVNTSSELSSKFSMESGQVLSQMHGNIVISGELDHESSSSSAYAQDDLSLGIEKLRLKRVIHTIESPASRIDKGSYSDSQTARPNLASHKKENLEFETSTHSAIFRIRPTSPMTPPTSAARIMSQEQSTLTSEKAYLTNSQELSQLQKSYATNIPTASSLQDIHSKFASSRNSEDFDNSLTSQLPNFSSSPHQNISMGDMRFMGETKDKSRMLNVCSAAATIEDKYTTEYSGRSSPLDSLQGGYRGEASVEDLAIPNELSRSDTLKTLEQSTFSESSSTLTRPQLPPLDPNLFRRLEINDADGTVHLYRQQSSSSSSYGDDINNDDDYYDGDDRQIDADLKKSPGKLSSENSVNRSKDSLKSQSYKKGQLELPVIEFSNENGEIIVESSEDKRATVSDTNDGETIQNESQSSADDDDALASVHDSSPVLKLPPDLPTLPRYESFFDDTYPFGFDSDKSAGSITIGNPPRPDNYLSIWHAQENQLNHINADKGPIFQCRRIAHDNEANKTAKKSLESTPPVSIRDKKFKFKPKIVTRPTIYYSREQWQNLQEASPFYSYEEVGIQETPSLKQLNKSILDPLRRNSIVSKKIQQELKTSERINAYYFNRKSSIRNSHRRGIRSSSSGGMSDSFFKENTDDSTETMNQEFLPKLVSGKNEFANLIEGFVNNENSQVNTSGSTDVVAGNRDSKIFKLWEHSDHENTIFDYINSQKVTNNVIDKLLYRSDVVKEEDENKVIGIGIIKNTKKDTKVDAKKIESIYGFEAVHSNSLGSFKTIEGSLTPVKEQFENTNPSSLSHIKSSSKNVRVSMPYNIYSTEPGSPQSLGRNNTVRSSKSKAVARFDRQSNKHGSMLIGGNNRDRGQLYIELSDINNLKLSDIEQHKTEYAIEFDNGMNVIQTEWTKLPNDGRIELGHEYSVVVDHSLEVSLIITLKCRFEKPKQELVEVIERVPIKNKCKIFGKSKYKYVKTYVNRDSEYDSWEYKFAQDGSFARCKIHLNEEELGKLEYKKQDSEWTLKNEWQREVKPSKNISARGVWELPRVAPYPVGIINMTMCYLPRISPLEKFPKSLKVAEDIVEGYKQQQTIQYEGYMWQEGGDTDVLKRRYFKLNGTRLVAHHEVTRRPRALMNMLKVVRLVNHGSSRELVDVKKRFITDLVLLNECFKLHFENGEEILFNPDTRVEKLEWVEKLTAVIKLNRFHQPWVKKLLAESVAETSNNVT</sequence>
<accession>G8JVY7</accession>
<feature type="domain" description="PH" evidence="4">
    <location>
        <begin position="1215"/>
        <end position="1325"/>
    </location>
</feature>
<proteinExistence type="predicted"/>
<dbReference type="HOGENOM" id="CLU_257732_0_0_1"/>
<keyword evidence="2" id="KW-0131">Cell cycle</keyword>
<dbReference type="OrthoDB" id="2123378at2759"/>
<evidence type="ECO:0000256" key="3">
    <source>
        <dbReference type="SAM" id="MobiDB-lite"/>
    </source>
</evidence>
<dbReference type="CDD" id="cd13278">
    <property type="entry name" value="PH_Bud4"/>
    <property type="match status" value="1"/>
</dbReference>
<dbReference type="OMA" id="GSFARCK"/>
<dbReference type="FunCoup" id="G8JVY7">
    <property type="interactions" value="180"/>
</dbReference>
<dbReference type="SMART" id="SM00233">
    <property type="entry name" value="PH"/>
    <property type="match status" value="1"/>
</dbReference>
<feature type="region of interest" description="Disordered" evidence="3">
    <location>
        <begin position="402"/>
        <end position="423"/>
    </location>
</feature>
<feature type="compositionally biased region" description="Low complexity" evidence="3">
    <location>
        <begin position="442"/>
        <end position="454"/>
    </location>
</feature>
<evidence type="ECO:0000256" key="1">
    <source>
        <dbReference type="ARBA" id="ARBA00022618"/>
    </source>
</evidence>
<feature type="compositionally biased region" description="Polar residues" evidence="3">
    <location>
        <begin position="402"/>
        <end position="415"/>
    </location>
</feature>
<dbReference type="RefSeq" id="XP_003647819.1">
    <property type="nucleotide sequence ID" value="XM_003647771.1"/>
</dbReference>
<dbReference type="GO" id="GO:0005525">
    <property type="term" value="F:GTP binding"/>
    <property type="evidence" value="ECO:0007669"/>
    <property type="project" value="TreeGrafter"/>
</dbReference>
<feature type="region of interest" description="Disordered" evidence="3">
    <location>
        <begin position="521"/>
        <end position="567"/>
    </location>
</feature>
<reference evidence="6" key="1">
    <citation type="journal article" date="2012" name="G3 (Bethesda)">
        <title>Pichia sorbitophila, an interspecies yeast hybrid reveals early steps of genome resolution following polyploidization.</title>
        <authorList>
            <person name="Leh Louis V."/>
            <person name="Despons L."/>
            <person name="Friedrich A."/>
            <person name="Martin T."/>
            <person name="Durrens P."/>
            <person name="Casaregola S."/>
            <person name="Neuveglise C."/>
            <person name="Fairhead C."/>
            <person name="Marck C."/>
            <person name="Cruz J.A."/>
            <person name="Straub M.L."/>
            <person name="Kugler V."/>
            <person name="Sacerdot C."/>
            <person name="Uzunov Z."/>
            <person name="Thierry A."/>
            <person name="Weiss S."/>
            <person name="Bleykasten C."/>
            <person name="De Montigny J."/>
            <person name="Jacques N."/>
            <person name="Jung P."/>
            <person name="Lemaire M."/>
            <person name="Mallet S."/>
            <person name="Morel G."/>
            <person name="Richard G.F."/>
            <person name="Sarkar A."/>
            <person name="Savel G."/>
            <person name="Schacherer J."/>
            <person name="Seret M.L."/>
            <person name="Talla E."/>
            <person name="Samson G."/>
            <person name="Jubin C."/>
            <person name="Poulain J."/>
            <person name="Vacherie B."/>
            <person name="Barbe V."/>
            <person name="Pelletier E."/>
            <person name="Sherman D.J."/>
            <person name="Westhof E."/>
            <person name="Weissenbach J."/>
            <person name="Baret P.V."/>
            <person name="Wincker P."/>
            <person name="Gaillardin C."/>
            <person name="Dujon B."/>
            <person name="Souciet J.L."/>
        </authorList>
    </citation>
    <scope>NUCLEOTIDE SEQUENCE [LARGE SCALE GENOMIC DNA]</scope>
    <source>
        <strain evidence="6">CBS 270.75 / DBVPG 7215 / KCTC 17166 / NRRL Y-17582</strain>
    </source>
</reference>
<dbReference type="InterPro" id="IPR052007">
    <property type="entry name" value="Bud4"/>
</dbReference>
<dbReference type="eggNOG" id="ENOG502REBM">
    <property type="taxonomic scope" value="Eukaryota"/>
</dbReference>
<dbReference type="EMBL" id="CP002503">
    <property type="protein sequence ID" value="AET41002.1"/>
    <property type="molecule type" value="Genomic_DNA"/>
</dbReference>
<feature type="region of interest" description="Disordered" evidence="3">
    <location>
        <begin position="203"/>
        <end position="233"/>
    </location>
</feature>
<feature type="compositionally biased region" description="Basic and acidic residues" evidence="3">
    <location>
        <begin position="464"/>
        <end position="475"/>
    </location>
</feature>
<dbReference type="InterPro" id="IPR001849">
    <property type="entry name" value="PH_domain"/>
</dbReference>
<feature type="compositionally biased region" description="Polar residues" evidence="3">
    <location>
        <begin position="529"/>
        <end position="541"/>
    </location>
</feature>
<evidence type="ECO:0000256" key="2">
    <source>
        <dbReference type="ARBA" id="ARBA00023306"/>
    </source>
</evidence>
<dbReference type="SUPFAM" id="SSF50729">
    <property type="entry name" value="PH domain-like"/>
    <property type="match status" value="1"/>
</dbReference>
<name>G8JVY7_ERECY</name>
<dbReference type="GO" id="GO:0097271">
    <property type="term" value="P:protein localization to bud neck"/>
    <property type="evidence" value="ECO:0007669"/>
    <property type="project" value="TreeGrafter"/>
</dbReference>
<gene>
    <name evidence="5" type="ordered locus">Ecym_7154</name>
</gene>
<dbReference type="KEGG" id="erc:Ecym_7154"/>
<dbReference type="InterPro" id="IPR011993">
    <property type="entry name" value="PH-like_dom_sf"/>
</dbReference>
<organism evidence="5 6">
    <name type="scientific">Eremothecium cymbalariae (strain CBS 270.75 / DBVPG 7215 / KCTC 17166 / NRRL Y-17582)</name>
    <name type="common">Yeast</name>
    <dbReference type="NCBI Taxonomy" id="931890"/>
    <lineage>
        <taxon>Eukaryota</taxon>
        <taxon>Fungi</taxon>
        <taxon>Dikarya</taxon>
        <taxon>Ascomycota</taxon>
        <taxon>Saccharomycotina</taxon>
        <taxon>Saccharomycetes</taxon>
        <taxon>Saccharomycetales</taxon>
        <taxon>Saccharomycetaceae</taxon>
        <taxon>Eremothecium</taxon>
    </lineage>
</organism>
<dbReference type="PROSITE" id="PS50003">
    <property type="entry name" value="PH_DOMAIN"/>
    <property type="match status" value="1"/>
</dbReference>
<dbReference type="GeneID" id="11471268"/>
<dbReference type="PANTHER" id="PTHR36100:SF1">
    <property type="entry name" value="BUD SITE SELECTION PROTEIN 4"/>
    <property type="match status" value="1"/>
</dbReference>
<dbReference type="GO" id="GO:0000142">
    <property type="term" value="C:cellular bud neck contractile ring"/>
    <property type="evidence" value="ECO:0007669"/>
    <property type="project" value="TreeGrafter"/>
</dbReference>
<feature type="region of interest" description="Disordered" evidence="3">
    <location>
        <begin position="442"/>
        <end position="498"/>
    </location>
</feature>
<dbReference type="InParanoid" id="G8JVY7"/>
<dbReference type="PANTHER" id="PTHR36100">
    <property type="entry name" value="BUD SITE SELECTION PROTEIN 4"/>
    <property type="match status" value="1"/>
</dbReference>
<evidence type="ECO:0000313" key="6">
    <source>
        <dbReference type="Proteomes" id="UP000006790"/>
    </source>
</evidence>
<dbReference type="GO" id="GO:0007120">
    <property type="term" value="P:axial cellular bud site selection"/>
    <property type="evidence" value="ECO:0007669"/>
    <property type="project" value="TreeGrafter"/>
</dbReference>
<feature type="region of interest" description="Disordered" evidence="3">
    <location>
        <begin position="304"/>
        <end position="330"/>
    </location>
</feature>
<evidence type="ECO:0000259" key="4">
    <source>
        <dbReference type="PROSITE" id="PS50003"/>
    </source>
</evidence>
<protein>
    <recommendedName>
        <fullName evidence="4">PH domain-containing protein</fullName>
    </recommendedName>
</protein>
<evidence type="ECO:0000313" key="5">
    <source>
        <dbReference type="EMBL" id="AET41002.1"/>
    </source>
</evidence>
<feature type="compositionally biased region" description="Polar residues" evidence="3">
    <location>
        <begin position="311"/>
        <end position="329"/>
    </location>
</feature>
<keyword evidence="1" id="KW-0132">Cell division</keyword>
<keyword evidence="6" id="KW-1185">Reference proteome</keyword>
<dbReference type="STRING" id="931890.G8JVY7"/>
<dbReference type="Proteomes" id="UP000006790">
    <property type="component" value="Chromosome 7"/>
</dbReference>